<name>A0A1B6FKM9_9HEMI</name>
<gene>
    <name evidence="2" type="ORF">g.40249</name>
</gene>
<dbReference type="AlphaFoldDB" id="A0A1B6FKM9"/>
<feature type="non-terminal residue" evidence="2">
    <location>
        <position position="1"/>
    </location>
</feature>
<reference evidence="2" key="1">
    <citation type="submission" date="2015-11" db="EMBL/GenBank/DDBJ databases">
        <title>De novo transcriptome assembly of four potential Pierce s Disease insect vectors from Arizona vineyards.</title>
        <authorList>
            <person name="Tassone E.E."/>
        </authorList>
    </citation>
    <scope>NUCLEOTIDE SEQUENCE</scope>
</reference>
<proteinExistence type="predicted"/>
<sequence>KEADCNVKRLRSDLVASEKNAREMRSALTAEVAEKHDQILALRREVAALEDLLRQADMQTHFKDDIIKELRKEVKVARSKLEFLGLYPTNSKLTCPRPVIDSPQSVDDFEVKNNELIRNLVDVSKEVDTILRRHSAITRVSRGTETSPTRHEPDPELVLEKTHYCPVHGDISVWTTVCV</sequence>
<feature type="coiled-coil region" evidence="1">
    <location>
        <begin position="7"/>
        <end position="59"/>
    </location>
</feature>
<evidence type="ECO:0000256" key="1">
    <source>
        <dbReference type="SAM" id="Coils"/>
    </source>
</evidence>
<dbReference type="EMBL" id="GECZ01019045">
    <property type="protein sequence ID" value="JAS50724.1"/>
    <property type="molecule type" value="Transcribed_RNA"/>
</dbReference>
<keyword evidence="1" id="KW-0175">Coiled coil</keyword>
<feature type="non-terminal residue" evidence="2">
    <location>
        <position position="179"/>
    </location>
</feature>
<accession>A0A1B6FKM9</accession>
<protein>
    <submittedName>
        <fullName evidence="2">Uncharacterized protein</fullName>
    </submittedName>
</protein>
<evidence type="ECO:0000313" key="2">
    <source>
        <dbReference type="EMBL" id="JAS50724.1"/>
    </source>
</evidence>
<organism evidence="2">
    <name type="scientific">Cuerna arida</name>
    <dbReference type="NCBI Taxonomy" id="1464854"/>
    <lineage>
        <taxon>Eukaryota</taxon>
        <taxon>Metazoa</taxon>
        <taxon>Ecdysozoa</taxon>
        <taxon>Arthropoda</taxon>
        <taxon>Hexapoda</taxon>
        <taxon>Insecta</taxon>
        <taxon>Pterygota</taxon>
        <taxon>Neoptera</taxon>
        <taxon>Paraneoptera</taxon>
        <taxon>Hemiptera</taxon>
        <taxon>Auchenorrhyncha</taxon>
        <taxon>Membracoidea</taxon>
        <taxon>Cicadellidae</taxon>
        <taxon>Cicadellinae</taxon>
        <taxon>Proconiini</taxon>
        <taxon>Cuerna</taxon>
    </lineage>
</organism>